<comment type="caution">
    <text evidence="3">The sequence shown here is derived from an EMBL/GenBank/DDBJ whole genome shotgun (WGS) entry which is preliminary data.</text>
</comment>
<feature type="domain" description="3-keto-alpha-glucoside-1,2-lyase/3-keto-2-hydroxy-glucal hydratase" evidence="1">
    <location>
        <begin position="305"/>
        <end position="488"/>
    </location>
</feature>
<sequence>MWTRDSVRGTSAEKQLVNTKYTLRAGSQGHALPLPPLFGLPSMRFIVLHLLLFTLLQSGTTQGQEAAPELRFAIPDTDEGLPGAGPIRRYDWMRDVWNRRRSKFADRAEQDQGAIVFFGDSITQGWGDDFGGRFEDLNTKVANRGISGDTTRGMLLRVDEEVIALDPAAVVMLMGTNDLEEHADAATIAGNVGLILEKLKRHDSEMPIVLCLVMPSDETKSRSADDVQEINNALASLVRGDAQITVVDTYQLFAGKDGDAKADEFPDLLHPNGDGYAKWRMALMPIFATLGFVETEADDFQCEAGYTSLFNGKDLTGWGYRVTPESMRKGRVNWIKRDTSVTWPLVEQDISFDGRTSTTEGRFRAINGRLVVTTPPEGRKIQQLYTTKDFEGNFTLRLQFRAGVGNDSGVFLRGKQLQVRDFPLAGPYKDLKQFRSGNWNDLEVTVVGNKAKCVCNGEILEAEFEIPPRGPIGVEGDRGQIEYRRIRISRPE</sequence>
<evidence type="ECO:0000313" key="4">
    <source>
        <dbReference type="Proteomes" id="UP000318288"/>
    </source>
</evidence>
<accession>A0A5C6FGN3</accession>
<dbReference type="Pfam" id="PF06439">
    <property type="entry name" value="3keto-disac_hyd"/>
    <property type="match status" value="1"/>
</dbReference>
<name>A0A5C6FGN3_9BACT</name>
<dbReference type="AlphaFoldDB" id="A0A5C6FGN3"/>
<feature type="domain" description="SGNH hydrolase-type esterase" evidence="2">
    <location>
        <begin position="117"/>
        <end position="277"/>
    </location>
</feature>
<gene>
    <name evidence="3" type="ORF">Poly51_09310</name>
</gene>
<organism evidence="3 4">
    <name type="scientific">Rubripirellula tenax</name>
    <dbReference type="NCBI Taxonomy" id="2528015"/>
    <lineage>
        <taxon>Bacteria</taxon>
        <taxon>Pseudomonadati</taxon>
        <taxon>Planctomycetota</taxon>
        <taxon>Planctomycetia</taxon>
        <taxon>Pirellulales</taxon>
        <taxon>Pirellulaceae</taxon>
        <taxon>Rubripirellula</taxon>
    </lineage>
</organism>
<dbReference type="Gene3D" id="2.60.120.560">
    <property type="entry name" value="Exo-inulinase, domain 1"/>
    <property type="match status" value="2"/>
</dbReference>
<dbReference type="CDD" id="cd01828">
    <property type="entry name" value="sialate_O-acetylesterase_like2"/>
    <property type="match status" value="1"/>
</dbReference>
<dbReference type="InterPro" id="IPR013830">
    <property type="entry name" value="SGNH_hydro"/>
</dbReference>
<keyword evidence="3" id="KW-0378">Hydrolase</keyword>
<dbReference type="InterPro" id="IPR010496">
    <property type="entry name" value="AL/BT2_dom"/>
</dbReference>
<dbReference type="PANTHER" id="PTHR30383:SF32">
    <property type="entry name" value="SGNH-HYDROLASE"/>
    <property type="match status" value="1"/>
</dbReference>
<dbReference type="SUPFAM" id="SSF52266">
    <property type="entry name" value="SGNH hydrolase"/>
    <property type="match status" value="1"/>
</dbReference>
<dbReference type="Pfam" id="PF13472">
    <property type="entry name" value="Lipase_GDSL_2"/>
    <property type="match status" value="1"/>
</dbReference>
<dbReference type="InterPro" id="IPR036514">
    <property type="entry name" value="SGNH_hydro_sf"/>
</dbReference>
<evidence type="ECO:0000259" key="1">
    <source>
        <dbReference type="Pfam" id="PF06439"/>
    </source>
</evidence>
<evidence type="ECO:0000313" key="3">
    <source>
        <dbReference type="EMBL" id="TWU60651.1"/>
    </source>
</evidence>
<dbReference type="Proteomes" id="UP000318288">
    <property type="component" value="Unassembled WGS sequence"/>
</dbReference>
<dbReference type="InterPro" id="IPR051532">
    <property type="entry name" value="Ester_Hydrolysis_Enzymes"/>
</dbReference>
<dbReference type="GO" id="GO:0004622">
    <property type="term" value="F:phosphatidylcholine lysophospholipase activity"/>
    <property type="evidence" value="ECO:0007669"/>
    <property type="project" value="TreeGrafter"/>
</dbReference>
<dbReference type="PANTHER" id="PTHR30383">
    <property type="entry name" value="THIOESTERASE 1/PROTEASE 1/LYSOPHOSPHOLIPASE L1"/>
    <property type="match status" value="1"/>
</dbReference>
<protein>
    <submittedName>
        <fullName evidence="3">GDSL-like Lipase/Acylhydrolase</fullName>
    </submittedName>
</protein>
<dbReference type="EMBL" id="SJPW01000001">
    <property type="protein sequence ID" value="TWU60651.1"/>
    <property type="molecule type" value="Genomic_DNA"/>
</dbReference>
<evidence type="ECO:0000259" key="2">
    <source>
        <dbReference type="Pfam" id="PF13472"/>
    </source>
</evidence>
<reference evidence="3 4" key="1">
    <citation type="submission" date="2019-02" db="EMBL/GenBank/DDBJ databases">
        <title>Deep-cultivation of Planctomycetes and their phenomic and genomic characterization uncovers novel biology.</title>
        <authorList>
            <person name="Wiegand S."/>
            <person name="Jogler M."/>
            <person name="Boedeker C."/>
            <person name="Pinto D."/>
            <person name="Vollmers J."/>
            <person name="Rivas-Marin E."/>
            <person name="Kohn T."/>
            <person name="Peeters S.H."/>
            <person name="Heuer A."/>
            <person name="Rast P."/>
            <person name="Oberbeckmann S."/>
            <person name="Bunk B."/>
            <person name="Jeske O."/>
            <person name="Meyerdierks A."/>
            <person name="Storesund J.E."/>
            <person name="Kallscheuer N."/>
            <person name="Luecker S."/>
            <person name="Lage O.M."/>
            <person name="Pohl T."/>
            <person name="Merkel B.J."/>
            <person name="Hornburger P."/>
            <person name="Mueller R.-W."/>
            <person name="Bruemmer F."/>
            <person name="Labrenz M."/>
            <person name="Spormann A.M."/>
            <person name="Op Den Camp H."/>
            <person name="Overmann J."/>
            <person name="Amann R."/>
            <person name="Jetten M.S.M."/>
            <person name="Mascher T."/>
            <person name="Medema M.H."/>
            <person name="Devos D.P."/>
            <person name="Kaster A.-K."/>
            <person name="Ovreas L."/>
            <person name="Rohde M."/>
            <person name="Galperin M.Y."/>
            <person name="Jogler C."/>
        </authorList>
    </citation>
    <scope>NUCLEOTIDE SEQUENCE [LARGE SCALE GENOMIC DNA]</scope>
    <source>
        <strain evidence="3 4">Poly51</strain>
    </source>
</reference>
<dbReference type="Gene3D" id="3.40.50.1110">
    <property type="entry name" value="SGNH hydrolase"/>
    <property type="match status" value="1"/>
</dbReference>
<proteinExistence type="predicted"/>
<keyword evidence="4" id="KW-1185">Reference proteome</keyword>